<gene>
    <name evidence="7" type="ORF">SAMN05421664_0599</name>
</gene>
<dbReference type="Proteomes" id="UP000199627">
    <property type="component" value="Unassembled WGS sequence"/>
</dbReference>
<evidence type="ECO:0000256" key="1">
    <source>
        <dbReference type="ARBA" id="ARBA00022614"/>
    </source>
</evidence>
<feature type="chain" id="PRO_5011592564" evidence="4">
    <location>
        <begin position="19"/>
        <end position="761"/>
    </location>
</feature>
<evidence type="ECO:0000256" key="3">
    <source>
        <dbReference type="ARBA" id="ARBA00022737"/>
    </source>
</evidence>
<dbReference type="NCBIfam" id="TIGR04183">
    <property type="entry name" value="Por_Secre_tail"/>
    <property type="match status" value="1"/>
</dbReference>
<feature type="domain" description="DUF7619" evidence="6">
    <location>
        <begin position="544"/>
        <end position="674"/>
    </location>
</feature>
<keyword evidence="3" id="KW-0677">Repeat</keyword>
<feature type="signal peptide" evidence="4">
    <location>
        <begin position="1"/>
        <end position="18"/>
    </location>
</feature>
<dbReference type="Gene3D" id="3.80.10.10">
    <property type="entry name" value="Ribonuclease Inhibitor"/>
    <property type="match status" value="1"/>
</dbReference>
<organism evidence="7 8">
    <name type="scientific">Chryseobacterium soldanellicola</name>
    <dbReference type="NCBI Taxonomy" id="311333"/>
    <lineage>
        <taxon>Bacteria</taxon>
        <taxon>Pseudomonadati</taxon>
        <taxon>Bacteroidota</taxon>
        <taxon>Flavobacteriia</taxon>
        <taxon>Flavobacteriales</taxon>
        <taxon>Weeksellaceae</taxon>
        <taxon>Chryseobacterium group</taxon>
        <taxon>Chryseobacterium</taxon>
    </lineage>
</organism>
<dbReference type="GO" id="GO:0035591">
    <property type="term" value="F:signaling adaptor activity"/>
    <property type="evidence" value="ECO:0007669"/>
    <property type="project" value="TreeGrafter"/>
</dbReference>
<dbReference type="NCBIfam" id="TIGR01451">
    <property type="entry name" value="B_ant_repeat"/>
    <property type="match status" value="1"/>
</dbReference>
<dbReference type="Pfam" id="PF12799">
    <property type="entry name" value="LRR_4"/>
    <property type="match status" value="1"/>
</dbReference>
<dbReference type="OrthoDB" id="1110367at2"/>
<evidence type="ECO:0000313" key="8">
    <source>
        <dbReference type="Proteomes" id="UP000199627"/>
    </source>
</evidence>
<dbReference type="PANTHER" id="PTHR47566">
    <property type="match status" value="1"/>
</dbReference>
<dbReference type="AlphaFoldDB" id="A0A1H0YBA1"/>
<dbReference type="RefSeq" id="WP_089753475.1">
    <property type="nucleotide sequence ID" value="NZ_FNKL01000001.1"/>
</dbReference>
<protein>
    <submittedName>
        <fullName evidence="7">Conserved repeat domain-containing protein/Por secretion system C-terminal sorting domain-containing protein</fullName>
    </submittedName>
</protein>
<dbReference type="SUPFAM" id="SSF52058">
    <property type="entry name" value="L domain-like"/>
    <property type="match status" value="1"/>
</dbReference>
<evidence type="ECO:0000259" key="6">
    <source>
        <dbReference type="Pfam" id="PF24595"/>
    </source>
</evidence>
<sequence>MKKIYLIMLMILFSVFQAQIVNIPDPVLKAKLLAANVTNNTAQDINHNNIKIDLNSNNEIEVSEALTVYNLFLGATQNQTINLITNLSGVEAFQNLKYLNVDFNNLTAVDATSLPNLQQLHVSYNPITSLNANNLLNLKWLWCRSTQLTSLNISNLPSLEDLRCSGNQLTSLNLANKPNLKTLDCDSNNLSALNVAGLPNLEYLYFGNNPISSIDLTGLTKIKGFSSMHTNLQTINLNAQTNLQDLLVGNTPSLQYLFIKNGSYESATNFENIPNLKYACIDSNIFLENYYMQILSNYNGNHFIANSYCSFTPGGIFHTILGNVKYDSDNNGCSSNDLNKAFQKFNIVGTGGIGSFIADHSGNYTLPVQSGTHTVTPVIENPAYFTISPTSFTVNFPTQTSPLTQNFCLTANGTHNDLEVVIIPVILAAPGFTGVYKIIYKNKGTTTQSGNLAFNYNDDLMNYTSSTLAPASQSTGSLSWNFTNLLPFETREIFALFLLNTPTQTPALNGGDILHYTAQINGAADETPLDNTFTLHQTVVNSFDPNDKTCLEGTSITQAQVGDYVHYVIRFENTGTANAQNIVVKDDIDATKFDISSLVPLTASHSFNTKITGNTAEFIFENIQLPFNDATNDGYVSFKIKTKSTLNLGDSFSNKANIYFDYNAPIITNNYTTTVQNILGTTEINHDKTQFSTYPNPAKDVLFIKSKEKVVKAEIYDASGRILNSTSVTDNSVNVSALTKGNYIIKLFTKDKSVTQKFIKN</sequence>
<dbReference type="InterPro" id="IPR032675">
    <property type="entry name" value="LRR_dom_sf"/>
</dbReference>
<dbReference type="InterPro" id="IPR047589">
    <property type="entry name" value="DUF11_rpt"/>
</dbReference>
<evidence type="ECO:0000259" key="5">
    <source>
        <dbReference type="Pfam" id="PF18962"/>
    </source>
</evidence>
<dbReference type="Pfam" id="PF24595">
    <property type="entry name" value="DUF7619"/>
    <property type="match status" value="1"/>
</dbReference>
<evidence type="ECO:0000256" key="4">
    <source>
        <dbReference type="SAM" id="SignalP"/>
    </source>
</evidence>
<reference evidence="8" key="1">
    <citation type="submission" date="2016-10" db="EMBL/GenBank/DDBJ databases">
        <authorList>
            <person name="Varghese N."/>
            <person name="Submissions S."/>
        </authorList>
    </citation>
    <scope>NUCLEOTIDE SEQUENCE [LARGE SCALE GENOMIC DNA]</scope>
    <source>
        <strain evidence="8">DSM 17072</strain>
    </source>
</reference>
<dbReference type="SMART" id="SM00369">
    <property type="entry name" value="LRR_TYP"/>
    <property type="match status" value="3"/>
</dbReference>
<dbReference type="InterPro" id="IPR052574">
    <property type="entry name" value="CDIRP"/>
</dbReference>
<dbReference type="STRING" id="311333.SAMN05421664_0599"/>
<dbReference type="InterPro" id="IPR026444">
    <property type="entry name" value="Secre_tail"/>
</dbReference>
<keyword evidence="8" id="KW-1185">Reference proteome</keyword>
<name>A0A1H0YBA1_9FLAO</name>
<dbReference type="PANTHER" id="PTHR47566:SF1">
    <property type="entry name" value="PROTEIN NUD1"/>
    <property type="match status" value="1"/>
</dbReference>
<accession>A0A1H0YBA1</accession>
<feature type="domain" description="Secretion system C-terminal sorting" evidence="5">
    <location>
        <begin position="694"/>
        <end position="759"/>
    </location>
</feature>
<evidence type="ECO:0000256" key="2">
    <source>
        <dbReference type="ARBA" id="ARBA00022729"/>
    </source>
</evidence>
<keyword evidence="1" id="KW-0433">Leucine-rich repeat</keyword>
<dbReference type="InterPro" id="IPR001611">
    <property type="entry name" value="Leu-rich_rpt"/>
</dbReference>
<proteinExistence type="predicted"/>
<dbReference type="InterPro" id="IPR003591">
    <property type="entry name" value="Leu-rich_rpt_typical-subtyp"/>
</dbReference>
<dbReference type="InterPro" id="IPR025875">
    <property type="entry name" value="Leu-rich_rpt_4"/>
</dbReference>
<dbReference type="Pfam" id="PF18962">
    <property type="entry name" value="Por_Secre_tail"/>
    <property type="match status" value="1"/>
</dbReference>
<dbReference type="PROSITE" id="PS51450">
    <property type="entry name" value="LRR"/>
    <property type="match status" value="2"/>
</dbReference>
<keyword evidence="2 4" id="KW-0732">Signal</keyword>
<evidence type="ECO:0000313" key="7">
    <source>
        <dbReference type="EMBL" id="SDQ12156.1"/>
    </source>
</evidence>
<dbReference type="EMBL" id="FNKL01000001">
    <property type="protein sequence ID" value="SDQ12156.1"/>
    <property type="molecule type" value="Genomic_DNA"/>
</dbReference>
<dbReference type="InterPro" id="IPR055353">
    <property type="entry name" value="DUF7619"/>
</dbReference>